<sequence length="712" mass="78308">MNSLPSSERSGEEELDRAEILRRQADDIGAARSSLDSAASMARGLWISFISLSAYLAIAIGSVTHRMLFLEEPLQLPIINIKLPLVAFFWIAPILFLVLHAYLLLHLKFTGDNIREWERLTKLGLRGLPDVDEGQAIEDSLRMQLPNFLLVQMLVPPRANRAGIIYLALAATVLITVIVGPVLLLSLIQLQFLPYHNWAVTWVHRLLIVADLGLIGLLWPLVLGRPIRSWRTPFQLATYLCAIAMLWISIVIATFPGERMYQSSGLGIQMLRSYLFEGSTNEVDGRSNSWFSNRLVLTGQHFVDIGDDAMKNAETTQSFRGRHLEQAVLIRADLRKADFTDAFMDEAILDRAKLGGARFGCGRTGKSDDRDISDCTKLRGASFELAELQGVIFQRAQLQGAKFQSADLQGASLSGAALQGASLEGADLRGALLDHAWLQGASLYESKLEGAILGMAHLEAANLDWAQLRGAMLFGAELQGASFLHTDFGGAKLDNALVWRIRAPMPENFEFVTSSEISWQTKFRLPNGEIAKSDSEAYARVVAQAMDSVTIDETRAAIVASLAVLDPDQPDPKDSLGKDAKRFWDNFQAAHNPPNDASYLTNRANYLADLACQNNASLTRGLLRDHFESSSKGSITIMYSQRQGIAAHILDGLEMGTCPGAIGVGDDALARLHDWAPDWKPNGDGSVSFRRMAASFRAVLDPALFVAEEIFQ</sequence>
<dbReference type="InterPro" id="IPR051082">
    <property type="entry name" value="Pentapeptide-BTB/POZ_domain"/>
</dbReference>
<protein>
    <submittedName>
        <fullName evidence="2">Pentapeptide repeat-containing protein</fullName>
    </submittedName>
</protein>
<dbReference type="PANTHER" id="PTHR14136">
    <property type="entry name" value="BTB_POZ DOMAIN-CONTAINING PROTEIN KCTD9"/>
    <property type="match status" value="1"/>
</dbReference>
<keyword evidence="1" id="KW-1133">Transmembrane helix</keyword>
<reference evidence="2 3" key="1">
    <citation type="submission" date="2023-11" db="EMBL/GenBank/DDBJ databases">
        <authorList>
            <person name="Panchal A.K."/>
            <person name="Meaney J.S."/>
            <person name="Karas B.J."/>
            <person name="diCenzo G.C."/>
        </authorList>
    </citation>
    <scope>NUCLEOTIDE SEQUENCE [LARGE SCALE GENOMIC DNA]</scope>
    <source>
        <strain evidence="2 3">NZP2235</strain>
    </source>
</reference>
<organism evidence="2 3">
    <name type="scientific">Mesorhizobium huakuii</name>
    <dbReference type="NCBI Taxonomy" id="28104"/>
    <lineage>
        <taxon>Bacteria</taxon>
        <taxon>Pseudomonadati</taxon>
        <taxon>Pseudomonadota</taxon>
        <taxon>Alphaproteobacteria</taxon>
        <taxon>Hyphomicrobiales</taxon>
        <taxon>Phyllobacteriaceae</taxon>
        <taxon>Mesorhizobium</taxon>
    </lineage>
</organism>
<name>A0ABZ0VU76_9HYPH</name>
<keyword evidence="1" id="KW-0812">Transmembrane</keyword>
<dbReference type="Gene3D" id="2.160.20.80">
    <property type="entry name" value="E3 ubiquitin-protein ligase SopA"/>
    <property type="match status" value="2"/>
</dbReference>
<dbReference type="SUPFAM" id="SSF141571">
    <property type="entry name" value="Pentapeptide repeat-like"/>
    <property type="match status" value="2"/>
</dbReference>
<dbReference type="InterPro" id="IPR001646">
    <property type="entry name" value="5peptide_repeat"/>
</dbReference>
<keyword evidence="3" id="KW-1185">Reference proteome</keyword>
<evidence type="ECO:0000313" key="2">
    <source>
        <dbReference type="EMBL" id="WQC01063.1"/>
    </source>
</evidence>
<keyword evidence="1" id="KW-0472">Membrane</keyword>
<accession>A0ABZ0VU76</accession>
<feature type="transmembrane region" description="Helical" evidence="1">
    <location>
        <begin position="163"/>
        <end position="190"/>
    </location>
</feature>
<feature type="transmembrane region" description="Helical" evidence="1">
    <location>
        <begin position="202"/>
        <end position="224"/>
    </location>
</feature>
<gene>
    <name evidence="2" type="ORF">U0R22_005276</name>
</gene>
<proteinExistence type="predicted"/>
<dbReference type="Proteomes" id="UP001322481">
    <property type="component" value="Chromosome"/>
</dbReference>
<dbReference type="RefSeq" id="WP_322415913.1">
    <property type="nucleotide sequence ID" value="NZ_CP139858.1"/>
</dbReference>
<dbReference type="EMBL" id="CP139858">
    <property type="protein sequence ID" value="WQC01063.1"/>
    <property type="molecule type" value="Genomic_DNA"/>
</dbReference>
<evidence type="ECO:0000313" key="3">
    <source>
        <dbReference type="Proteomes" id="UP001322481"/>
    </source>
</evidence>
<dbReference type="PANTHER" id="PTHR14136:SF17">
    <property type="entry name" value="BTB_POZ DOMAIN-CONTAINING PROTEIN KCTD9"/>
    <property type="match status" value="1"/>
</dbReference>
<evidence type="ECO:0000256" key="1">
    <source>
        <dbReference type="SAM" id="Phobius"/>
    </source>
</evidence>
<feature type="transmembrane region" description="Helical" evidence="1">
    <location>
        <begin position="83"/>
        <end position="105"/>
    </location>
</feature>
<dbReference type="Pfam" id="PF00805">
    <property type="entry name" value="Pentapeptide"/>
    <property type="match status" value="3"/>
</dbReference>
<feature type="transmembrane region" description="Helical" evidence="1">
    <location>
        <begin position="236"/>
        <end position="255"/>
    </location>
</feature>
<feature type="transmembrane region" description="Helical" evidence="1">
    <location>
        <begin position="44"/>
        <end position="63"/>
    </location>
</feature>